<dbReference type="Gene3D" id="2.40.50.150">
    <property type="match status" value="1"/>
</dbReference>
<dbReference type="InterPro" id="IPR007641">
    <property type="entry name" value="RNA_pol_Rpb2_7"/>
</dbReference>
<dbReference type="SUPFAM" id="SSF64484">
    <property type="entry name" value="beta and beta-prime subunits of DNA dependent RNA-polymerase"/>
    <property type="match status" value="1"/>
</dbReference>
<dbReference type="PANTHER" id="PTHR20856">
    <property type="entry name" value="DNA-DIRECTED RNA POLYMERASE I SUBUNIT 2"/>
    <property type="match status" value="1"/>
</dbReference>
<keyword evidence="7" id="KW-0863">Zinc-finger</keyword>
<dbReference type="FunFam" id="2.40.270.10:FF:000011">
    <property type="entry name" value="DNA-directed RNA polymerase subunit beta"/>
    <property type="match status" value="1"/>
</dbReference>
<dbReference type="GO" id="GO:0000428">
    <property type="term" value="C:DNA-directed RNA polymerase complex"/>
    <property type="evidence" value="ECO:0007669"/>
    <property type="project" value="UniProtKB-KW"/>
</dbReference>
<dbReference type="EMBL" id="NJES01000803">
    <property type="protein sequence ID" value="PHH69222.1"/>
    <property type="molecule type" value="Genomic_DNA"/>
</dbReference>
<dbReference type="GO" id="GO:0003899">
    <property type="term" value="F:DNA-directed RNA polymerase activity"/>
    <property type="evidence" value="ECO:0007669"/>
    <property type="project" value="UniProtKB-EC"/>
</dbReference>
<dbReference type="InterPro" id="IPR015712">
    <property type="entry name" value="DNA-dir_RNA_pol_su2"/>
</dbReference>
<feature type="domain" description="DNA-directed RNA polymerase I subunit RPA2" evidence="18">
    <location>
        <begin position="594"/>
        <end position="651"/>
    </location>
</feature>
<sequence>MSSSPTETEWEHGFHTLRRENLFRHPPTDHTAYPALQAAVDPHIRSFNHLFPSDGSPGLMALGLADIGSKTLFDGDRHVELGARNKLTIRYKSVTLQKPMLPAVNNSARNREILPSECRERNVTYRGRLTATFEYSINDDDPVEFSRELGQLPIMIKSNLCHLENNSPALLVQRKEESEEVGGYFIINGIEKIIRLLQVNKRNFPMAIIRPAFMNRGPDFTEFGVMIRSVRPDETPMTNTLHYLHGGNVIFRFLWRKNEYLVPLVMILKALIETNDREIYEGVVGTMKSKFQDSHLADRVECLLRTYSEHRTYGQRASRAKLGDMFRVVLGVPETMSNRDAGTEFLRKIVLVHLGNKDVTPSQDKDKFRLLLTMLRKLYALADGTCAVDNPDSVNNQELLLGGFLYCQVLKEKLEEFLMTKVSASLRDYLRKKPDVLFVSDEFHRDLPSKIFGKANESIGSAVEYFLSTGNIPNSSGLGMQQTSGYTVVAEKLNFLRYISHFRAVHRGAFFTTLKTSTVRKLLPESWGFVCPVHTPDGTPCGLLNHLAHRCDVTTDKLDVSTLPKLAAELGVSKGASSASTHESLVVMLDGRVLGWCSPDQCRRLADRIRHYKVEGSHGVPLKLEMGFIPPSQGGAYPGLYMSSTAARMVRPVLHRALQAEDWVGPLEQPYMTIAVTEAEAPDEETTHVELAPTNMLSILANMTPFSDFNQSPRNMYQCQMGKQTMGTPSTAMAARSDNKLYMLQSGQTPIVRPPLHNTYGFDNFPNGTNAVVAVISYTGYDMDDAMMLNKSAHERGFSYGSVYKTHIITLKDGTRARAKKSVTKAFGFAPHGYVTAAQMAMLDEDGLPPVGRLVRQGDILCAYHTVSTDYSGRFVNTDGVTRFQRYREPEDCFVESVRILGADTGREPAQTVAIKLRVPRGPVVGDKFSSRHGQKGVCSNLWPAVDMPFSEGGMQPDIIINPHAFPSRMTIGMFMESLAGKAGALHGQAQDSTPFRYSDEEDKTAADFFGKMLLEAGFNYHGNEPMYSGITGEELAADVFTGVVYYQRLRHMVNDKFQVRTTGRVMPTTNQPIHGRQLGGGIRVGEMERDALIAHGTTFLLQDRLLNCSDYTPCWLCQSCGSILSQQQQR</sequence>
<dbReference type="InterPro" id="IPR009674">
    <property type="entry name" value="Rpa2_dom_4"/>
</dbReference>
<evidence type="ECO:0000256" key="2">
    <source>
        <dbReference type="ARBA" id="ARBA00006835"/>
    </source>
</evidence>
<dbReference type="AlphaFoldDB" id="A0A2C5YPI0"/>
<dbReference type="FunFam" id="3.90.1110.10:FF:000007">
    <property type="entry name" value="DNA-directed RNA polymerase subunit beta"/>
    <property type="match status" value="1"/>
</dbReference>
<evidence type="ECO:0000256" key="1">
    <source>
        <dbReference type="ARBA" id="ARBA00004123"/>
    </source>
</evidence>
<dbReference type="GO" id="GO:0003677">
    <property type="term" value="F:DNA binding"/>
    <property type="evidence" value="ECO:0007669"/>
    <property type="project" value="InterPro"/>
</dbReference>
<keyword evidence="8" id="KW-0862">Zinc</keyword>
<evidence type="ECO:0000259" key="13">
    <source>
        <dbReference type="Pfam" id="PF00562"/>
    </source>
</evidence>
<evidence type="ECO:0000259" key="16">
    <source>
        <dbReference type="Pfam" id="PF04563"/>
    </source>
</evidence>
<evidence type="ECO:0000313" key="19">
    <source>
        <dbReference type="EMBL" id="PHH69222.1"/>
    </source>
</evidence>
<keyword evidence="6" id="KW-0479">Metal-binding</keyword>
<evidence type="ECO:0000256" key="5">
    <source>
        <dbReference type="ARBA" id="ARBA00022695"/>
    </source>
</evidence>
<feature type="domain" description="RNA polymerase Rpb2" evidence="17">
    <location>
        <begin position="488"/>
        <end position="553"/>
    </location>
</feature>
<evidence type="ECO:0000259" key="17">
    <source>
        <dbReference type="Pfam" id="PF04565"/>
    </source>
</evidence>
<dbReference type="InterPro" id="IPR007644">
    <property type="entry name" value="RNA_pol_bsu_protrusion"/>
</dbReference>
<evidence type="ECO:0000256" key="8">
    <source>
        <dbReference type="ARBA" id="ARBA00022833"/>
    </source>
</evidence>
<keyword evidence="3 12" id="KW-0240">DNA-directed RNA polymerase</keyword>
<dbReference type="InterPro" id="IPR007645">
    <property type="entry name" value="RNA_pol_Rpb2_3"/>
</dbReference>
<dbReference type="FunFam" id="3.90.1070.20:FF:000003">
    <property type="entry name" value="DNA-directed RNA polymerase subunit beta"/>
    <property type="match status" value="1"/>
</dbReference>
<keyword evidence="20" id="KW-1185">Reference proteome</keyword>
<dbReference type="GO" id="GO:0005634">
    <property type="term" value="C:nucleus"/>
    <property type="evidence" value="ECO:0007669"/>
    <property type="project" value="UniProtKB-SubCell"/>
</dbReference>
<dbReference type="InterPro" id="IPR007642">
    <property type="entry name" value="RNA_pol_Rpb2_2"/>
</dbReference>
<evidence type="ECO:0000256" key="4">
    <source>
        <dbReference type="ARBA" id="ARBA00022679"/>
    </source>
</evidence>
<dbReference type="CDD" id="cd00653">
    <property type="entry name" value="RNA_pol_B_RPB2"/>
    <property type="match status" value="1"/>
</dbReference>
<evidence type="ECO:0000256" key="9">
    <source>
        <dbReference type="ARBA" id="ARBA00023163"/>
    </source>
</evidence>
<dbReference type="PROSITE" id="PS01166">
    <property type="entry name" value="RNA_POL_BETA"/>
    <property type="match status" value="1"/>
</dbReference>
<evidence type="ECO:0000313" key="20">
    <source>
        <dbReference type="Proteomes" id="UP000226431"/>
    </source>
</evidence>
<dbReference type="Pfam" id="PF04565">
    <property type="entry name" value="RNA_pol_Rpb2_3"/>
    <property type="match status" value="1"/>
</dbReference>
<comment type="similarity">
    <text evidence="2 11">Belongs to the RNA polymerase beta chain family.</text>
</comment>
<dbReference type="InterPro" id="IPR007121">
    <property type="entry name" value="RNA_pol_bsu_CS"/>
</dbReference>
<keyword evidence="10" id="KW-0539">Nucleus</keyword>
<dbReference type="InterPro" id="IPR014724">
    <property type="entry name" value="RNA_pol_RPB2_OB-fold"/>
</dbReference>
<feature type="domain" description="RNA polymerase Rpb2" evidence="15">
    <location>
        <begin position="216"/>
        <end position="399"/>
    </location>
</feature>
<keyword evidence="9 12" id="KW-0804">Transcription</keyword>
<evidence type="ECO:0000256" key="12">
    <source>
        <dbReference type="RuleBase" id="RU363031"/>
    </source>
</evidence>
<dbReference type="InterPro" id="IPR037034">
    <property type="entry name" value="RNA_pol_Rpb2_2_sf"/>
</dbReference>
<keyword evidence="5 12" id="KW-0548">Nucleotidyltransferase</keyword>
<dbReference type="InterPro" id="IPR007120">
    <property type="entry name" value="DNA-dir_RNAP_su2_dom"/>
</dbReference>
<evidence type="ECO:0000256" key="3">
    <source>
        <dbReference type="ARBA" id="ARBA00022478"/>
    </source>
</evidence>
<dbReference type="Gene3D" id="3.90.1110.10">
    <property type="entry name" value="RNA polymerase Rpb2, domain 2"/>
    <property type="match status" value="1"/>
</dbReference>
<evidence type="ECO:0000256" key="10">
    <source>
        <dbReference type="ARBA" id="ARBA00023242"/>
    </source>
</evidence>
<dbReference type="GO" id="GO:0008270">
    <property type="term" value="F:zinc ion binding"/>
    <property type="evidence" value="ECO:0007669"/>
    <property type="project" value="UniProtKB-KW"/>
</dbReference>
<dbReference type="Pfam" id="PF00562">
    <property type="entry name" value="RNA_pol_Rpb2_6"/>
    <property type="match status" value="1"/>
</dbReference>
<feature type="domain" description="RNA polymerase Rpb2" evidence="14">
    <location>
        <begin position="1081"/>
        <end position="1124"/>
    </location>
</feature>
<comment type="subcellular location">
    <subcellularLocation>
        <location evidence="1">Nucleus</location>
    </subcellularLocation>
</comment>
<dbReference type="Gene3D" id="3.90.1070.20">
    <property type="match status" value="1"/>
</dbReference>
<evidence type="ECO:0000256" key="11">
    <source>
        <dbReference type="RuleBase" id="RU000434"/>
    </source>
</evidence>
<comment type="catalytic activity">
    <reaction evidence="12">
        <text>RNA(n) + a ribonucleoside 5'-triphosphate = RNA(n+1) + diphosphate</text>
        <dbReference type="Rhea" id="RHEA:21248"/>
        <dbReference type="Rhea" id="RHEA-COMP:14527"/>
        <dbReference type="Rhea" id="RHEA-COMP:17342"/>
        <dbReference type="ChEBI" id="CHEBI:33019"/>
        <dbReference type="ChEBI" id="CHEBI:61557"/>
        <dbReference type="ChEBI" id="CHEBI:140395"/>
        <dbReference type="EC" id="2.7.7.6"/>
    </reaction>
</comment>
<dbReference type="Pfam" id="PF04563">
    <property type="entry name" value="RNA_pol_Rpb2_1"/>
    <property type="match status" value="1"/>
</dbReference>
<dbReference type="Pfam" id="PF06883">
    <property type="entry name" value="RNA_pol_Rpa2_4"/>
    <property type="match status" value="1"/>
</dbReference>
<protein>
    <recommendedName>
        <fullName evidence="12">DNA-directed RNA polymerase subunit beta</fullName>
        <ecNumber evidence="12">2.7.7.6</ecNumber>
    </recommendedName>
</protein>
<evidence type="ECO:0000256" key="7">
    <source>
        <dbReference type="ARBA" id="ARBA00022771"/>
    </source>
</evidence>
<dbReference type="EC" id="2.7.7.6" evidence="12"/>
<evidence type="ECO:0000259" key="18">
    <source>
        <dbReference type="Pfam" id="PF06883"/>
    </source>
</evidence>
<comment type="caution">
    <text evidence="19">The sequence shown here is derived from an EMBL/GenBank/DDBJ whole genome shotgun (WGS) entry which is preliminary data.</text>
</comment>
<dbReference type="Pfam" id="PF04561">
    <property type="entry name" value="RNA_pol_Rpb2_2"/>
    <property type="match status" value="1"/>
</dbReference>
<dbReference type="InterPro" id="IPR037033">
    <property type="entry name" value="DNA-dir_RNAP_su2_hyb_sf"/>
</dbReference>
<dbReference type="Gene3D" id="2.40.270.10">
    <property type="entry name" value="DNA-directed RNA polymerase, subunit 2, domain 6"/>
    <property type="match status" value="1"/>
</dbReference>
<dbReference type="GO" id="GO:0006351">
    <property type="term" value="P:DNA-templated transcription"/>
    <property type="evidence" value="ECO:0007669"/>
    <property type="project" value="InterPro"/>
</dbReference>
<evidence type="ECO:0000259" key="14">
    <source>
        <dbReference type="Pfam" id="PF04560"/>
    </source>
</evidence>
<name>A0A2C5YPI0_9HYPO</name>
<evidence type="ECO:0000259" key="15">
    <source>
        <dbReference type="Pfam" id="PF04561"/>
    </source>
</evidence>
<feature type="domain" description="RNA polymerase beta subunit protrusion" evidence="16">
    <location>
        <begin position="40"/>
        <end position="433"/>
    </location>
</feature>
<dbReference type="STRING" id="2004952.A0A2C5YPI0"/>
<keyword evidence="4 12" id="KW-0808">Transferase</keyword>
<dbReference type="GO" id="GO:0032549">
    <property type="term" value="F:ribonucleoside binding"/>
    <property type="evidence" value="ECO:0007669"/>
    <property type="project" value="InterPro"/>
</dbReference>
<proteinExistence type="inferred from homology"/>
<accession>A0A2C5YPI0</accession>
<dbReference type="Gene3D" id="3.90.1100.10">
    <property type="match status" value="1"/>
</dbReference>
<reference evidence="19 20" key="1">
    <citation type="submission" date="2017-06" db="EMBL/GenBank/DDBJ databases">
        <title>Ant-infecting Ophiocordyceps genomes reveal a high diversity of potential behavioral manipulation genes and a possible major role for enterotoxins.</title>
        <authorList>
            <person name="De Bekker C."/>
            <person name="Evans H.C."/>
            <person name="Brachmann A."/>
            <person name="Hughes D.P."/>
        </authorList>
    </citation>
    <scope>NUCLEOTIDE SEQUENCE [LARGE SCALE GENOMIC DNA]</scope>
    <source>
        <strain evidence="19 20">Map16</strain>
    </source>
</reference>
<dbReference type="FunFam" id="3.90.1100.10:FF:000008">
    <property type="entry name" value="DNA-directed RNA polymerase subunit beta"/>
    <property type="match status" value="1"/>
</dbReference>
<dbReference type="Pfam" id="PF04560">
    <property type="entry name" value="RNA_pol_Rpb2_7"/>
    <property type="match status" value="1"/>
</dbReference>
<dbReference type="Proteomes" id="UP000226431">
    <property type="component" value="Unassembled WGS sequence"/>
</dbReference>
<dbReference type="OrthoDB" id="10248617at2759"/>
<feature type="domain" description="DNA-directed RNA polymerase subunit 2 hybrid-binding" evidence="13">
    <location>
        <begin position="701"/>
        <end position="1078"/>
    </location>
</feature>
<evidence type="ECO:0000256" key="6">
    <source>
        <dbReference type="ARBA" id="ARBA00022723"/>
    </source>
</evidence>
<gene>
    <name evidence="19" type="ORF">CDD80_6935</name>
</gene>
<dbReference type="Gene3D" id="3.90.1800.10">
    <property type="entry name" value="RNA polymerase alpha subunit dimerisation domain"/>
    <property type="match status" value="1"/>
</dbReference>
<organism evidence="19 20">
    <name type="scientific">Ophiocordyceps camponoti-rufipedis</name>
    <dbReference type="NCBI Taxonomy" id="2004952"/>
    <lineage>
        <taxon>Eukaryota</taxon>
        <taxon>Fungi</taxon>
        <taxon>Dikarya</taxon>
        <taxon>Ascomycota</taxon>
        <taxon>Pezizomycotina</taxon>
        <taxon>Sordariomycetes</taxon>
        <taxon>Hypocreomycetidae</taxon>
        <taxon>Hypocreales</taxon>
        <taxon>Ophiocordycipitaceae</taxon>
        <taxon>Ophiocordyceps</taxon>
    </lineage>
</organism>
<comment type="function">
    <text evidence="12">DNA-dependent RNA polymerase catalyzes the transcription of DNA into RNA using the four ribonucleoside triphosphates as substrates.</text>
</comment>